<evidence type="ECO:0008006" key="5">
    <source>
        <dbReference type="Google" id="ProtNLM"/>
    </source>
</evidence>
<feature type="transmembrane region" description="Helical" evidence="2">
    <location>
        <begin position="64"/>
        <end position="82"/>
    </location>
</feature>
<keyword evidence="2" id="KW-0472">Membrane</keyword>
<proteinExistence type="predicted"/>
<comment type="caution">
    <text evidence="3">The sequence shown here is derived from an EMBL/GenBank/DDBJ whole genome shotgun (WGS) entry which is preliminary data.</text>
</comment>
<name>A0ABV4CFN8_9PSEU</name>
<feature type="transmembrane region" description="Helical" evidence="2">
    <location>
        <begin position="6"/>
        <end position="26"/>
    </location>
</feature>
<evidence type="ECO:0000256" key="1">
    <source>
        <dbReference type="SAM" id="MobiDB-lite"/>
    </source>
</evidence>
<dbReference type="RefSeq" id="WP_369774680.1">
    <property type="nucleotide sequence ID" value="NZ_JBGEHV010000010.1"/>
</dbReference>
<protein>
    <recommendedName>
        <fullName evidence="5">Integral membrane protein</fullName>
    </recommendedName>
</protein>
<dbReference type="Proteomes" id="UP001564626">
    <property type="component" value="Unassembled WGS sequence"/>
</dbReference>
<gene>
    <name evidence="3" type="ORF">AB8O55_07900</name>
</gene>
<keyword evidence="2" id="KW-1133">Transmembrane helix</keyword>
<feature type="transmembrane region" description="Helical" evidence="2">
    <location>
        <begin position="33"/>
        <end position="52"/>
    </location>
</feature>
<feature type="region of interest" description="Disordered" evidence="1">
    <location>
        <begin position="180"/>
        <end position="200"/>
    </location>
</feature>
<feature type="transmembrane region" description="Helical" evidence="2">
    <location>
        <begin position="117"/>
        <end position="137"/>
    </location>
</feature>
<accession>A0ABV4CFN8</accession>
<evidence type="ECO:0000313" key="4">
    <source>
        <dbReference type="Proteomes" id="UP001564626"/>
    </source>
</evidence>
<organism evidence="3 4">
    <name type="scientific">Saccharopolyspora cebuensis</name>
    <dbReference type="NCBI Taxonomy" id="418759"/>
    <lineage>
        <taxon>Bacteria</taxon>
        <taxon>Bacillati</taxon>
        <taxon>Actinomycetota</taxon>
        <taxon>Actinomycetes</taxon>
        <taxon>Pseudonocardiales</taxon>
        <taxon>Pseudonocardiaceae</taxon>
        <taxon>Saccharopolyspora</taxon>
    </lineage>
</organism>
<evidence type="ECO:0000256" key="2">
    <source>
        <dbReference type="SAM" id="Phobius"/>
    </source>
</evidence>
<feature type="transmembrane region" description="Helical" evidence="2">
    <location>
        <begin position="149"/>
        <end position="171"/>
    </location>
</feature>
<reference evidence="3 4" key="1">
    <citation type="submission" date="2024-08" db="EMBL/GenBank/DDBJ databases">
        <title>Genome mining of Saccharopolyspora cebuensis PGLac3 from Nigerian medicinal plant.</title>
        <authorList>
            <person name="Ezeobiora C.E."/>
            <person name="Igbokwe N.H."/>
            <person name="Amin D.H."/>
            <person name="Mendie U.E."/>
        </authorList>
    </citation>
    <scope>NUCLEOTIDE SEQUENCE [LARGE SCALE GENOMIC DNA]</scope>
    <source>
        <strain evidence="3 4">PGLac3</strain>
    </source>
</reference>
<dbReference type="EMBL" id="JBGEHV010000010">
    <property type="protein sequence ID" value="MEY8039318.1"/>
    <property type="molecule type" value="Genomic_DNA"/>
</dbReference>
<sequence>MIVAILVAEAAFWVFLLGGLVLRYLAGARRASSAVLAAVPLADLALVALVGVDVARGAEPTRAHAFAVVYLGVTVAFGRPLVRGVDAWFRHRFAGGPRPSKPAKGSTAEVRALWHEWFRLVAAALIAAACLLVMIALEGRPLPPTVEAAATHPCWAVLLLLALVTAVWFLAGPAFAGRGDPDLDETRDERSTSRGRAAAR</sequence>
<keyword evidence="4" id="KW-1185">Reference proteome</keyword>
<keyword evidence="2" id="KW-0812">Transmembrane</keyword>
<evidence type="ECO:0000313" key="3">
    <source>
        <dbReference type="EMBL" id="MEY8039318.1"/>
    </source>
</evidence>